<accession>E2ADA2</accession>
<evidence type="ECO:0000313" key="2">
    <source>
        <dbReference type="Proteomes" id="UP000000311"/>
    </source>
</evidence>
<feature type="non-terminal residue" evidence="1">
    <location>
        <position position="102"/>
    </location>
</feature>
<dbReference type="InParanoid" id="E2ADA2"/>
<organism evidence="2">
    <name type="scientific">Camponotus floridanus</name>
    <name type="common">Florida carpenter ant</name>
    <dbReference type="NCBI Taxonomy" id="104421"/>
    <lineage>
        <taxon>Eukaryota</taxon>
        <taxon>Metazoa</taxon>
        <taxon>Ecdysozoa</taxon>
        <taxon>Arthropoda</taxon>
        <taxon>Hexapoda</taxon>
        <taxon>Insecta</taxon>
        <taxon>Pterygota</taxon>
        <taxon>Neoptera</taxon>
        <taxon>Endopterygota</taxon>
        <taxon>Hymenoptera</taxon>
        <taxon>Apocrita</taxon>
        <taxon>Aculeata</taxon>
        <taxon>Formicoidea</taxon>
        <taxon>Formicidae</taxon>
        <taxon>Formicinae</taxon>
        <taxon>Camponotus</taxon>
    </lineage>
</organism>
<keyword evidence="2" id="KW-1185">Reference proteome</keyword>
<dbReference type="Proteomes" id="UP000000311">
    <property type="component" value="Unassembled WGS sequence"/>
</dbReference>
<gene>
    <name evidence="1" type="ORF">EAG_07259</name>
</gene>
<proteinExistence type="predicted"/>
<dbReference type="EMBL" id="GL438694">
    <property type="protein sequence ID" value="EFN68587.1"/>
    <property type="molecule type" value="Genomic_DNA"/>
</dbReference>
<feature type="non-terminal residue" evidence="1">
    <location>
        <position position="1"/>
    </location>
</feature>
<evidence type="ECO:0000313" key="1">
    <source>
        <dbReference type="EMBL" id="EFN68587.1"/>
    </source>
</evidence>
<dbReference type="AlphaFoldDB" id="E2ADA2"/>
<protein>
    <submittedName>
        <fullName evidence="1">120.7 kDa protein in NOF-FB transposable element</fullName>
    </submittedName>
</protein>
<sequence length="102" mass="11787">CKTCQSTVEIKRKPNSYLFIDTEFFFQQNETRYSGVTMLSNIPEKIVINNEIYVLSGIVRNIPGHFTAFCRNTAGVRAEHDDMSRKLRTIKNPHVTKGYMII</sequence>
<name>E2ADA2_CAMFO</name>
<reference evidence="1 2" key="1">
    <citation type="journal article" date="2010" name="Science">
        <title>Genomic comparison of the ants Camponotus floridanus and Harpegnathos saltator.</title>
        <authorList>
            <person name="Bonasio R."/>
            <person name="Zhang G."/>
            <person name="Ye C."/>
            <person name="Mutti N.S."/>
            <person name="Fang X."/>
            <person name="Qin N."/>
            <person name="Donahue G."/>
            <person name="Yang P."/>
            <person name="Li Q."/>
            <person name="Li C."/>
            <person name="Zhang P."/>
            <person name="Huang Z."/>
            <person name="Berger S.L."/>
            <person name="Reinberg D."/>
            <person name="Wang J."/>
            <person name="Liebig J."/>
        </authorList>
    </citation>
    <scope>NUCLEOTIDE SEQUENCE [LARGE SCALE GENOMIC DNA]</scope>
    <source>
        <strain evidence="2">C129</strain>
    </source>
</reference>